<keyword evidence="4" id="KW-1185">Reference proteome</keyword>
<protein>
    <submittedName>
        <fullName evidence="2">Uncharacterized protein</fullName>
    </submittedName>
</protein>
<gene>
    <name evidence="2" type="ORF">A5888_001912</name>
    <name evidence="3" type="ORF">A5888_003784</name>
</gene>
<dbReference type="Proteomes" id="UP000195141">
    <property type="component" value="Chromosome"/>
</dbReference>
<evidence type="ECO:0000313" key="4">
    <source>
        <dbReference type="Proteomes" id="UP000195141"/>
    </source>
</evidence>
<sequence>MALGALFFMLFMIAFLVILGGVLIVGLTGIITFVLSLFSIGALATVKRKKKFGNGWYALPLIPLIISIIMVIPLIGFLIFYFLIF</sequence>
<keyword evidence="1" id="KW-0472">Membrane</keyword>
<keyword evidence="1" id="KW-0812">Transmembrane</keyword>
<evidence type="ECO:0000256" key="1">
    <source>
        <dbReference type="SAM" id="Phobius"/>
    </source>
</evidence>
<evidence type="ECO:0000313" key="2">
    <source>
        <dbReference type="EMBL" id="OTP15698.1"/>
    </source>
</evidence>
<dbReference type="EMBL" id="NGMM01000003">
    <property type="protein sequence ID" value="OTP15698.1"/>
    <property type="molecule type" value="Genomic_DNA"/>
</dbReference>
<feature type="transmembrane region" description="Helical" evidence="1">
    <location>
        <begin position="56"/>
        <end position="84"/>
    </location>
</feature>
<accession>A0A242K5V5</accession>
<feature type="transmembrane region" description="Helical" evidence="1">
    <location>
        <begin position="6"/>
        <end position="35"/>
    </location>
</feature>
<dbReference type="RefSeq" id="WP_086348992.1">
    <property type="nucleotide sequence ID" value="NZ_CP147247.1"/>
</dbReference>
<reference evidence="3" key="2">
    <citation type="submission" date="2017-05" db="EMBL/GenBank/DDBJ databases">
        <authorList>
            <consortium name="The Broad Institute Genomics Platform"/>
            <consortium name="The Broad Institute Genomic Center for Infectious Diseases"/>
            <person name="Earl A."/>
            <person name="Manson A."/>
            <person name="Schwartman J."/>
            <person name="Gilmore M."/>
            <person name="Abouelleil A."/>
            <person name="Cao P."/>
            <person name="Chapman S."/>
            <person name="Cusick C."/>
            <person name="Shea T."/>
            <person name="Young S."/>
            <person name="Neafsey D."/>
            <person name="Nusbaum C."/>
            <person name="Birren B."/>
        </authorList>
    </citation>
    <scope>NUCLEOTIDE SEQUENCE</scope>
    <source>
        <strain evidence="3">9E7_DIV0242</strain>
    </source>
</reference>
<name>A0A242K5V5_9ENTE</name>
<dbReference type="AlphaFoldDB" id="A0A242K5V5"/>
<proteinExistence type="predicted"/>
<reference evidence="3" key="3">
    <citation type="submission" date="2024-03" db="EMBL/GenBank/DDBJ databases">
        <title>The Genome Sequence of Enterococcus sp. DIV0242b.</title>
        <authorList>
            <consortium name="The Broad Institute Genomics Platform"/>
            <consortium name="The Broad Institute Microbial Omics Core"/>
            <consortium name="The Broad Institute Genomic Center for Infectious Diseases"/>
            <person name="Earl A."/>
            <person name="Manson A."/>
            <person name="Gilmore M."/>
            <person name="Schwartman J."/>
            <person name="Shea T."/>
            <person name="Abouelleil A."/>
            <person name="Cao P."/>
            <person name="Chapman S."/>
            <person name="Cusick C."/>
            <person name="Young S."/>
            <person name="Neafsey D."/>
            <person name="Nusbaum C."/>
            <person name="Birren B."/>
        </authorList>
    </citation>
    <scope>NUCLEOTIDE SEQUENCE</scope>
    <source>
        <strain evidence="3">9E7_DIV0242</strain>
    </source>
</reference>
<keyword evidence="1" id="KW-1133">Transmembrane helix</keyword>
<evidence type="ECO:0000313" key="3">
    <source>
        <dbReference type="EMBL" id="WYJ92011.1"/>
    </source>
</evidence>
<reference evidence="2" key="1">
    <citation type="submission" date="2017-05" db="EMBL/GenBank/DDBJ databases">
        <title>The Genome Sequence of Enterococcus sp. 9E7_DIV0242.</title>
        <authorList>
            <consortium name="The Broad Institute Genomics Platform"/>
            <consortium name="The Broad Institute Genomic Center for Infectious Diseases"/>
            <person name="Earl A."/>
            <person name="Manson A."/>
            <person name="Schwartman J."/>
            <person name="Gilmore M."/>
            <person name="Abouelleil A."/>
            <person name="Cao P."/>
            <person name="Chapman S."/>
            <person name="Cusick C."/>
            <person name="Shea T."/>
            <person name="Young S."/>
            <person name="Neafsey D."/>
            <person name="Nusbaum C."/>
            <person name="Birren B."/>
        </authorList>
    </citation>
    <scope>NUCLEOTIDE SEQUENCE [LARGE SCALE GENOMIC DNA]</scope>
    <source>
        <strain evidence="2">9E7_DIV0242</strain>
    </source>
</reference>
<dbReference type="EMBL" id="CP147247">
    <property type="protein sequence ID" value="WYJ92011.1"/>
    <property type="molecule type" value="Genomic_DNA"/>
</dbReference>
<organism evidence="2">
    <name type="scientific">Candidatus Enterococcus clewellii</name>
    <dbReference type="NCBI Taxonomy" id="1834193"/>
    <lineage>
        <taxon>Bacteria</taxon>
        <taxon>Bacillati</taxon>
        <taxon>Bacillota</taxon>
        <taxon>Bacilli</taxon>
        <taxon>Lactobacillales</taxon>
        <taxon>Enterococcaceae</taxon>
        <taxon>Enterococcus</taxon>
    </lineage>
</organism>